<gene>
    <name evidence="2" type="ORF">SAMN04489860_0262</name>
</gene>
<organism evidence="2 3">
    <name type="scientific">Paraoerskovia marina</name>
    <dbReference type="NCBI Taxonomy" id="545619"/>
    <lineage>
        <taxon>Bacteria</taxon>
        <taxon>Bacillati</taxon>
        <taxon>Actinomycetota</taxon>
        <taxon>Actinomycetes</taxon>
        <taxon>Micrococcales</taxon>
        <taxon>Cellulomonadaceae</taxon>
        <taxon>Paraoerskovia</taxon>
    </lineage>
</organism>
<evidence type="ECO:0000256" key="1">
    <source>
        <dbReference type="SAM" id="Phobius"/>
    </source>
</evidence>
<dbReference type="Proteomes" id="UP000185663">
    <property type="component" value="Chromosome I"/>
</dbReference>
<feature type="transmembrane region" description="Helical" evidence="1">
    <location>
        <begin position="65"/>
        <end position="91"/>
    </location>
</feature>
<keyword evidence="1" id="KW-0472">Membrane</keyword>
<dbReference type="AlphaFoldDB" id="A0A1H1MJV7"/>
<sequence>MARFTAWTFETVDGADDANAIVRDAASEKLVTVIDHAVVRWPESADKPETDVRHDDAKRGTGWGAFWGLLLGGLFFVPLVGAAAGAAVGGLSRLFSGIGLRSEDIERIREGVKPGTSALFLVTEQGDVDRFAERLHGVGATLVDANLTEEEKALLLQSFGGR</sequence>
<dbReference type="InterPro" id="IPR009200">
    <property type="entry name" value="DUF1269_membrane"/>
</dbReference>
<accession>A0A1H1MJV7</accession>
<reference evidence="2 3" key="1">
    <citation type="submission" date="2016-10" db="EMBL/GenBank/DDBJ databases">
        <authorList>
            <person name="de Groot N.N."/>
        </authorList>
    </citation>
    <scope>NUCLEOTIDE SEQUENCE [LARGE SCALE GENOMIC DNA]</scope>
    <source>
        <strain evidence="2 3">DSM 22126</strain>
    </source>
</reference>
<keyword evidence="1" id="KW-1133">Transmembrane helix</keyword>
<dbReference type="OrthoDB" id="5244321at2"/>
<keyword evidence="1" id="KW-0812">Transmembrane</keyword>
<dbReference type="eggNOG" id="COG4803">
    <property type="taxonomic scope" value="Bacteria"/>
</dbReference>
<evidence type="ECO:0000313" key="3">
    <source>
        <dbReference type="Proteomes" id="UP000185663"/>
    </source>
</evidence>
<protein>
    <submittedName>
        <fullName evidence="2">Uncharacterized membrane protein</fullName>
    </submittedName>
</protein>
<dbReference type="EMBL" id="LT629776">
    <property type="protein sequence ID" value="SDR87063.1"/>
    <property type="molecule type" value="Genomic_DNA"/>
</dbReference>
<dbReference type="STRING" id="545619.SAMN04489860_0262"/>
<dbReference type="Pfam" id="PF06897">
    <property type="entry name" value="DUF1269"/>
    <property type="match status" value="1"/>
</dbReference>
<proteinExistence type="predicted"/>
<evidence type="ECO:0000313" key="2">
    <source>
        <dbReference type="EMBL" id="SDR87063.1"/>
    </source>
</evidence>
<name>A0A1H1MJV7_9CELL</name>
<dbReference type="RefSeq" id="WP_083372861.1">
    <property type="nucleotide sequence ID" value="NZ_LT629776.1"/>
</dbReference>
<keyword evidence="3" id="KW-1185">Reference proteome</keyword>